<dbReference type="FunFam" id="3.20.20.70:FF:000029">
    <property type="entry name" value="L-lactate dehydrogenase"/>
    <property type="match status" value="1"/>
</dbReference>
<feature type="binding site" evidence="7">
    <location>
        <position position="257"/>
    </location>
    <ligand>
        <name>FMN</name>
        <dbReference type="ChEBI" id="CHEBI:58210"/>
    </ligand>
</feature>
<feature type="binding site" evidence="7">
    <location>
        <position position="110"/>
    </location>
    <ligand>
        <name>FMN</name>
        <dbReference type="ChEBI" id="CHEBI:58210"/>
    </ligand>
</feature>
<comment type="cofactor">
    <cofactor evidence="1">
        <name>FMN</name>
        <dbReference type="ChEBI" id="CHEBI:58210"/>
    </cofactor>
</comment>
<evidence type="ECO:0000313" key="9">
    <source>
        <dbReference type="EMBL" id="MWV28063.1"/>
    </source>
</evidence>
<dbReference type="GO" id="GO:0010181">
    <property type="term" value="F:FMN binding"/>
    <property type="evidence" value="ECO:0007669"/>
    <property type="project" value="InterPro"/>
</dbReference>
<gene>
    <name evidence="9" type="ORF">GRF63_09100</name>
</gene>
<feature type="binding site" evidence="7">
    <location>
        <position position="167"/>
    </location>
    <ligand>
        <name>glyoxylate</name>
        <dbReference type="ChEBI" id="CHEBI:36655"/>
    </ligand>
</feature>
<keyword evidence="2 7" id="KW-0285">Flavoprotein</keyword>
<accession>A0A844XE84</accession>
<reference evidence="9 10" key="1">
    <citation type="submission" date="2019-12" db="EMBL/GenBank/DDBJ databases">
        <authorList>
            <person name="Lee S.D."/>
        </authorList>
    </citation>
    <scope>NUCLEOTIDE SEQUENCE [LARGE SCALE GENOMIC DNA]</scope>
    <source>
        <strain evidence="9 10">GH3-10</strain>
    </source>
</reference>
<keyword evidence="4" id="KW-0560">Oxidoreductase</keyword>
<dbReference type="RefSeq" id="WP_160485701.1">
    <property type="nucleotide sequence ID" value="NZ_WUBR01000002.1"/>
</dbReference>
<dbReference type="PROSITE" id="PS51349">
    <property type="entry name" value="FMN_HYDROXY_ACID_DH_2"/>
    <property type="match status" value="1"/>
</dbReference>
<dbReference type="EMBL" id="WUBR01000002">
    <property type="protein sequence ID" value="MWV28063.1"/>
    <property type="molecule type" value="Genomic_DNA"/>
</dbReference>
<feature type="binding site" evidence="7">
    <location>
        <position position="281"/>
    </location>
    <ligand>
        <name>glyoxylate</name>
        <dbReference type="ChEBI" id="CHEBI:36655"/>
    </ligand>
</feature>
<feature type="binding site" evidence="7">
    <location>
        <position position="284"/>
    </location>
    <ligand>
        <name>glyoxylate</name>
        <dbReference type="ChEBI" id="CHEBI:36655"/>
    </ligand>
</feature>
<evidence type="ECO:0000256" key="2">
    <source>
        <dbReference type="ARBA" id="ARBA00022630"/>
    </source>
</evidence>
<dbReference type="GO" id="GO:0005886">
    <property type="term" value="C:plasma membrane"/>
    <property type="evidence" value="ECO:0007669"/>
    <property type="project" value="TreeGrafter"/>
</dbReference>
<dbReference type="PANTHER" id="PTHR10578:SF107">
    <property type="entry name" value="2-HYDROXYACID OXIDASE 1"/>
    <property type="match status" value="1"/>
</dbReference>
<dbReference type="GO" id="GO:0009060">
    <property type="term" value="P:aerobic respiration"/>
    <property type="evidence" value="ECO:0007669"/>
    <property type="project" value="TreeGrafter"/>
</dbReference>
<dbReference type="Gene3D" id="3.20.20.70">
    <property type="entry name" value="Aldolase class I"/>
    <property type="match status" value="1"/>
</dbReference>
<feature type="binding site" evidence="7">
    <location>
        <position position="130"/>
    </location>
    <ligand>
        <name>FMN</name>
        <dbReference type="ChEBI" id="CHEBI:58210"/>
    </ligand>
</feature>
<name>A0A844XE84_9SPHN</name>
<dbReference type="Proteomes" id="UP000461409">
    <property type="component" value="Unassembled WGS sequence"/>
</dbReference>
<reference evidence="9 10" key="2">
    <citation type="submission" date="2020-02" db="EMBL/GenBank/DDBJ databases">
        <title>Erythrobacter dongmakensis sp. nov., isolated from a tidal mudflat.</title>
        <authorList>
            <person name="Kim I.S."/>
        </authorList>
    </citation>
    <scope>NUCLEOTIDE SEQUENCE [LARGE SCALE GENOMIC DNA]</scope>
    <source>
        <strain evidence="9 10">GH3-10</strain>
    </source>
</reference>
<feature type="domain" description="FMN hydroxy acid dehydrogenase" evidence="8">
    <location>
        <begin position="2"/>
        <end position="382"/>
    </location>
</feature>
<feature type="binding site" evidence="7">
    <location>
        <position position="28"/>
    </location>
    <ligand>
        <name>glyoxylate</name>
        <dbReference type="ChEBI" id="CHEBI:36655"/>
    </ligand>
</feature>
<feature type="binding site" evidence="7">
    <location>
        <begin position="81"/>
        <end position="83"/>
    </location>
    <ligand>
        <name>FMN</name>
        <dbReference type="ChEBI" id="CHEBI:58210"/>
    </ligand>
</feature>
<dbReference type="InterPro" id="IPR012133">
    <property type="entry name" value="Alpha-hydoxy_acid_DH_FMN"/>
</dbReference>
<dbReference type="InterPro" id="IPR037396">
    <property type="entry name" value="FMN_HAD"/>
</dbReference>
<dbReference type="PIRSF" id="PIRSF000138">
    <property type="entry name" value="Al-hdrx_acd_dh"/>
    <property type="match status" value="1"/>
</dbReference>
<evidence type="ECO:0000256" key="7">
    <source>
        <dbReference type="PIRSR" id="PIRSR000138-2"/>
    </source>
</evidence>
<dbReference type="InterPro" id="IPR000262">
    <property type="entry name" value="FMN-dep_DH"/>
</dbReference>
<comment type="caution">
    <text evidence="9">The sequence shown here is derived from an EMBL/GenBank/DDBJ whole genome shotgun (WGS) entry which is preliminary data.</text>
</comment>
<dbReference type="AlphaFoldDB" id="A0A844XE84"/>
<evidence type="ECO:0000256" key="4">
    <source>
        <dbReference type="ARBA" id="ARBA00023002"/>
    </source>
</evidence>
<evidence type="ECO:0000313" key="10">
    <source>
        <dbReference type="Proteomes" id="UP000461409"/>
    </source>
</evidence>
<dbReference type="CDD" id="cd02809">
    <property type="entry name" value="alpha_hydroxyacid_oxid_FMN"/>
    <property type="match status" value="1"/>
</dbReference>
<dbReference type="Pfam" id="PF01070">
    <property type="entry name" value="FMN_dh"/>
    <property type="match status" value="1"/>
</dbReference>
<evidence type="ECO:0000256" key="1">
    <source>
        <dbReference type="ARBA" id="ARBA00001917"/>
    </source>
</evidence>
<protein>
    <submittedName>
        <fullName evidence="9">Alpha-hydroxy-acid oxidizing protein</fullName>
    </submittedName>
</protein>
<evidence type="ECO:0000256" key="6">
    <source>
        <dbReference type="PIRSR" id="PIRSR000138-1"/>
    </source>
</evidence>
<keyword evidence="3 7" id="KW-0288">FMN</keyword>
<evidence type="ECO:0000256" key="5">
    <source>
        <dbReference type="ARBA" id="ARBA00024042"/>
    </source>
</evidence>
<feature type="binding site" evidence="7">
    <location>
        <position position="279"/>
    </location>
    <ligand>
        <name>FMN</name>
        <dbReference type="ChEBI" id="CHEBI:58210"/>
    </ligand>
</feature>
<organism evidence="9 10">
    <name type="scientific">Aurantiacibacter rhizosphaerae</name>
    <dbReference type="NCBI Taxonomy" id="2691582"/>
    <lineage>
        <taxon>Bacteria</taxon>
        <taxon>Pseudomonadati</taxon>
        <taxon>Pseudomonadota</taxon>
        <taxon>Alphaproteobacteria</taxon>
        <taxon>Sphingomonadales</taxon>
        <taxon>Erythrobacteraceae</taxon>
        <taxon>Aurantiacibacter</taxon>
    </lineage>
</organism>
<keyword evidence="10" id="KW-1185">Reference proteome</keyword>
<dbReference type="SUPFAM" id="SSF51395">
    <property type="entry name" value="FMN-linked oxidoreductases"/>
    <property type="match status" value="1"/>
</dbReference>
<evidence type="ECO:0000256" key="3">
    <source>
        <dbReference type="ARBA" id="ARBA00022643"/>
    </source>
</evidence>
<dbReference type="GO" id="GO:0004459">
    <property type="term" value="F:L-lactate dehydrogenase (NAD+) activity"/>
    <property type="evidence" value="ECO:0007669"/>
    <property type="project" value="TreeGrafter"/>
</dbReference>
<feature type="binding site" evidence="7">
    <location>
        <begin position="335"/>
        <end position="336"/>
    </location>
    <ligand>
        <name>FMN</name>
        <dbReference type="ChEBI" id="CHEBI:58210"/>
    </ligand>
</feature>
<dbReference type="InterPro" id="IPR013785">
    <property type="entry name" value="Aldolase_TIM"/>
</dbReference>
<dbReference type="PANTHER" id="PTHR10578">
    <property type="entry name" value="S -2-HYDROXY-ACID OXIDASE-RELATED"/>
    <property type="match status" value="1"/>
</dbReference>
<feature type="binding site" evidence="7">
    <location>
        <position position="158"/>
    </location>
    <ligand>
        <name>FMN</name>
        <dbReference type="ChEBI" id="CHEBI:58210"/>
    </ligand>
</feature>
<proteinExistence type="inferred from homology"/>
<feature type="binding site" evidence="7">
    <location>
        <begin position="312"/>
        <end position="316"/>
    </location>
    <ligand>
        <name>FMN</name>
        <dbReference type="ChEBI" id="CHEBI:58210"/>
    </ligand>
</feature>
<sequence>MTDTLNCWNIADLAGQARARLPRGVWEYLERGVEDETGMSRNRQAFDRIAFRPRVLRNVDKIDLSTTILGKPSALPFAIGPTGAAGMMWYRGDLALANAATKAGIPFSISSASTLNVEEFAEIDGRRWFQLYMWQDRELSYNVVRSAHATGCDTLLVTLDLPVPPNREYLQRNGFGMPFQLNRHNIPDILSHPRWLTGVIGRYLLDGGLPQQANLPKGLKSSIVRGSKPGAIFKQSDLDWDGVKKLRDIWPGNFVLKGVLHPDDARLAMEMGADGVIVSNHGARSLDHSIAAIDALPDIVAAVGGRMSVLLDSGIRRGSDIVKALALGADGTLIGRATLYGLSAAGERGVARAIELLQNEVSTTMAMLGLSSIDEIDGSALA</sequence>
<evidence type="ECO:0000259" key="8">
    <source>
        <dbReference type="PROSITE" id="PS51349"/>
    </source>
</evidence>
<comment type="similarity">
    <text evidence="5">Belongs to the FMN-dependent alpha-hydroxy acid dehydrogenase family.</text>
</comment>
<feature type="active site" description="Proton acceptor" evidence="6">
    <location>
        <position position="281"/>
    </location>
</feature>
<feature type="binding site" evidence="7">
    <location>
        <position position="132"/>
    </location>
    <ligand>
        <name>glyoxylate</name>
        <dbReference type="ChEBI" id="CHEBI:36655"/>
    </ligand>
</feature>